<dbReference type="PANTHER" id="PTHR32063:SF78">
    <property type="entry name" value="ACRB_ACRD_ACRF FAMILY PROTEIN"/>
    <property type="match status" value="1"/>
</dbReference>
<dbReference type="Gene3D" id="1.20.1640.10">
    <property type="entry name" value="Multidrug efflux transporter AcrB transmembrane domain"/>
    <property type="match status" value="1"/>
</dbReference>
<dbReference type="Pfam" id="PF00873">
    <property type="entry name" value="ACR_tran"/>
    <property type="match status" value="1"/>
</dbReference>
<dbReference type="InterPro" id="IPR027463">
    <property type="entry name" value="AcrB_DN_DC_subdom"/>
</dbReference>
<dbReference type="Gene3D" id="3.30.2090.10">
    <property type="entry name" value="Multidrug efflux transporter AcrB TolC docking domain, DN and DC subdomains"/>
    <property type="match status" value="1"/>
</dbReference>
<dbReference type="SUPFAM" id="SSF82714">
    <property type="entry name" value="Multidrug efflux transporter AcrB TolC docking domain, DN and DC subdomains"/>
    <property type="match status" value="1"/>
</dbReference>
<evidence type="ECO:0000256" key="1">
    <source>
        <dbReference type="SAM" id="Phobius"/>
    </source>
</evidence>
<dbReference type="GO" id="GO:0005886">
    <property type="term" value="C:plasma membrane"/>
    <property type="evidence" value="ECO:0007669"/>
    <property type="project" value="TreeGrafter"/>
</dbReference>
<dbReference type="SUPFAM" id="SSF82693">
    <property type="entry name" value="Multidrug efflux transporter AcrB pore domain, PN1, PN2, PC1 and PC2 subdomains"/>
    <property type="match status" value="2"/>
</dbReference>
<proteinExistence type="predicted"/>
<dbReference type="AlphaFoldDB" id="A0A7C9VQD0"/>
<keyword evidence="1" id="KW-1133">Transmembrane helix</keyword>
<feature type="transmembrane region" description="Helical" evidence="1">
    <location>
        <begin position="361"/>
        <end position="382"/>
    </location>
</feature>
<keyword evidence="1" id="KW-0812">Transmembrane</keyword>
<dbReference type="Gene3D" id="3.30.70.1320">
    <property type="entry name" value="Multidrug efflux transporter AcrB pore domain like"/>
    <property type="match status" value="1"/>
</dbReference>
<dbReference type="SUPFAM" id="SSF82866">
    <property type="entry name" value="Multidrug efflux transporter AcrB transmembrane domain"/>
    <property type="match status" value="1"/>
</dbReference>
<reference evidence="2" key="1">
    <citation type="submission" date="2020-02" db="EMBL/GenBank/DDBJ databases">
        <title>Draft genome sequence of Candidatus Afipia apatlaquensis IBT-C3, a potential strain for decolorization of textile dyes.</title>
        <authorList>
            <person name="Sanchez-Reyes A."/>
            <person name="Breton-Deval L."/>
            <person name="Mangelson H."/>
            <person name="Sanchez-Flores A."/>
        </authorList>
    </citation>
    <scope>NUCLEOTIDE SEQUENCE [LARGE SCALE GENOMIC DNA]</scope>
    <source>
        <strain evidence="2">IBT-C3</strain>
    </source>
</reference>
<accession>A0A7C9VQD0</accession>
<keyword evidence="3" id="KW-1185">Reference proteome</keyword>
<comment type="caution">
    <text evidence="2">The sequence shown here is derived from an EMBL/GenBank/DDBJ whole genome shotgun (WGS) entry which is preliminary data.</text>
</comment>
<dbReference type="InterPro" id="IPR001036">
    <property type="entry name" value="Acrflvin-R"/>
</dbReference>
<keyword evidence="1" id="KW-0472">Membrane</keyword>
<evidence type="ECO:0000313" key="3">
    <source>
        <dbReference type="Proteomes" id="UP000480266"/>
    </source>
</evidence>
<sequence length="493" mass="52122">MASLSEPFIRRPVGTTLLAIGLFLVGAVAYNFLPVASIPSVDFPSIRVSASRPGADPTIMSSTVAAPLERRLGEIAGIDQITSTSSLGTTSISLQFAIGRNIDRAARDVQAAINASLADLPTDLPTLPNFRKANPAAAPVLIVALTSKTMLPSAIYDVADTVIAQRISQVPGVGEATVSGADQPAVRIQLNPGALATAGIASDDVRNAIINANAIGPVGAFDGSILGETLAANPQMRTAAQFRDIVIKAANGNFVKLSDVANVLDATRNTRSIAWFNKQPAVLILITKQQDANVIDTVDRVKALLPELKQWIPGGVEISILSDRTGTIRANVEDMEWTLGATCVLVMLVVFVFVRRMTPTIAAGISVPLALAGTCAMMWVAGFSINNLSLMALAVCVGFVVDDAIVMIENMYRNLEDGMKPYQAALLGAKQIGFTVLSISISLVAAFTPLIFMEGIIGRLFREFSLTLTFAILVSMVVSLTVTPMICAHYIKT</sequence>
<protein>
    <submittedName>
        <fullName evidence="2">Acriflavine resistance protein B</fullName>
    </submittedName>
</protein>
<dbReference type="Proteomes" id="UP000480266">
    <property type="component" value="Unassembled WGS sequence"/>
</dbReference>
<organism evidence="2 3">
    <name type="scientific">Candidatus Afipia apatlaquensis</name>
    <dbReference type="NCBI Taxonomy" id="2712852"/>
    <lineage>
        <taxon>Bacteria</taxon>
        <taxon>Pseudomonadati</taxon>
        <taxon>Pseudomonadota</taxon>
        <taxon>Alphaproteobacteria</taxon>
        <taxon>Hyphomicrobiales</taxon>
        <taxon>Nitrobacteraceae</taxon>
        <taxon>Afipia</taxon>
    </lineage>
</organism>
<dbReference type="Gene3D" id="3.30.70.1430">
    <property type="entry name" value="Multidrug efflux transporter AcrB pore domain"/>
    <property type="match status" value="1"/>
</dbReference>
<feature type="transmembrane region" description="Helical" evidence="1">
    <location>
        <begin position="337"/>
        <end position="354"/>
    </location>
</feature>
<feature type="non-terminal residue" evidence="2">
    <location>
        <position position="493"/>
    </location>
</feature>
<dbReference type="PRINTS" id="PR00702">
    <property type="entry name" value="ACRIFLAVINRP"/>
</dbReference>
<evidence type="ECO:0000313" key="2">
    <source>
        <dbReference type="EMBL" id="NGX99175.1"/>
    </source>
</evidence>
<name>A0A7C9VQD0_9BRAD</name>
<dbReference type="PANTHER" id="PTHR32063">
    <property type="match status" value="1"/>
</dbReference>
<gene>
    <name evidence="2" type="ORF">G4V63_29445</name>
</gene>
<feature type="transmembrane region" description="Helical" evidence="1">
    <location>
        <begin position="432"/>
        <end position="452"/>
    </location>
</feature>
<feature type="transmembrane region" description="Helical" evidence="1">
    <location>
        <begin position="388"/>
        <end position="412"/>
    </location>
</feature>
<dbReference type="EMBL" id="JAAMRR010001503">
    <property type="protein sequence ID" value="NGX99175.1"/>
    <property type="molecule type" value="Genomic_DNA"/>
</dbReference>
<dbReference type="GO" id="GO:0042910">
    <property type="term" value="F:xenobiotic transmembrane transporter activity"/>
    <property type="evidence" value="ECO:0007669"/>
    <property type="project" value="TreeGrafter"/>
</dbReference>
<feature type="transmembrane region" description="Helical" evidence="1">
    <location>
        <begin position="464"/>
        <end position="491"/>
    </location>
</feature>